<dbReference type="Gene3D" id="1.20.1250.20">
    <property type="entry name" value="MFS general substrate transporter like domains"/>
    <property type="match status" value="1"/>
</dbReference>
<accession>A0AAN8JDU0</accession>
<feature type="transmembrane region" description="Helical" evidence="4">
    <location>
        <begin position="149"/>
        <end position="173"/>
    </location>
</feature>
<dbReference type="GO" id="GO:0022857">
    <property type="term" value="F:transmembrane transporter activity"/>
    <property type="evidence" value="ECO:0007669"/>
    <property type="project" value="InterPro"/>
</dbReference>
<dbReference type="PANTHER" id="PTHR23121:SF9">
    <property type="entry name" value="SODIUM-DEPENDENT GLUCOSE TRANSPORTER 1"/>
    <property type="match status" value="1"/>
</dbReference>
<feature type="transmembrane region" description="Helical" evidence="4">
    <location>
        <begin position="329"/>
        <end position="352"/>
    </location>
</feature>
<feature type="transmembrane region" description="Helical" evidence="4">
    <location>
        <begin position="294"/>
        <end position="317"/>
    </location>
</feature>
<feature type="transmembrane region" description="Helical" evidence="4">
    <location>
        <begin position="6"/>
        <end position="31"/>
    </location>
</feature>
<dbReference type="PANTHER" id="PTHR23121">
    <property type="entry name" value="SODIUM-DEPENDENT GLUCOSE TRANSPORTER 1"/>
    <property type="match status" value="1"/>
</dbReference>
<sequence length="358" mass="39275">MSVTVAVLPLCSSYGLMLVILLANASFMGGLDTAGNARLVSLWGENEGRPFMQAAQFAFVFGGVISPLVTAPFLVPNTKDVSTNSSSSAFTDVTTLNTTLLDYNIPNTTTLPSTVVLNTTLLDYNITNDNSTLGNNITTIAEPVETKLIYAYIISGIVILLSAIPFIVIYCRYKSQKMNRNQPKKQKKGCTRDLTWKYHILAIVLLNLFYVAYSLVDNTFAAYLMAFVVMELKWSKAKGTQITSVYWAAFAVSRFSGIFVIRCLRPAVMLFICLIGLTISFTGFLLCSHFQIHIRIWICAVLVGLSMSVVFPTGFTWAQENLLNITGKVTSLILVAASVGTVINPVIIGYLMEELSPM</sequence>
<dbReference type="EMBL" id="JAZGQO010000011">
    <property type="protein sequence ID" value="KAK6174054.1"/>
    <property type="molecule type" value="Genomic_DNA"/>
</dbReference>
<keyword evidence="6" id="KW-1185">Reference proteome</keyword>
<dbReference type="SUPFAM" id="SSF103473">
    <property type="entry name" value="MFS general substrate transporter"/>
    <property type="match status" value="1"/>
</dbReference>
<dbReference type="Pfam" id="PF07690">
    <property type="entry name" value="MFS_1"/>
    <property type="match status" value="1"/>
</dbReference>
<dbReference type="AlphaFoldDB" id="A0AAN8JDU0"/>
<comment type="caution">
    <text evidence="5">The sequence shown here is derived from an EMBL/GenBank/DDBJ whole genome shotgun (WGS) entry which is preliminary data.</text>
</comment>
<evidence type="ECO:0000256" key="4">
    <source>
        <dbReference type="SAM" id="Phobius"/>
    </source>
</evidence>
<keyword evidence="3 4" id="KW-0472">Membrane</keyword>
<organism evidence="5 6">
    <name type="scientific">Patella caerulea</name>
    <name type="common">Rayed Mediterranean limpet</name>
    <dbReference type="NCBI Taxonomy" id="87958"/>
    <lineage>
        <taxon>Eukaryota</taxon>
        <taxon>Metazoa</taxon>
        <taxon>Spiralia</taxon>
        <taxon>Lophotrochozoa</taxon>
        <taxon>Mollusca</taxon>
        <taxon>Gastropoda</taxon>
        <taxon>Patellogastropoda</taxon>
        <taxon>Patelloidea</taxon>
        <taxon>Patellidae</taxon>
        <taxon>Patella</taxon>
    </lineage>
</organism>
<proteinExistence type="predicted"/>
<gene>
    <name evidence="5" type="ORF">SNE40_017400</name>
</gene>
<evidence type="ECO:0000256" key="1">
    <source>
        <dbReference type="ARBA" id="ARBA00022692"/>
    </source>
</evidence>
<protein>
    <recommendedName>
        <fullName evidence="7">Sodium-dependent glucose transporter 1</fullName>
    </recommendedName>
</protein>
<keyword evidence="1 4" id="KW-0812">Transmembrane</keyword>
<feature type="transmembrane region" description="Helical" evidence="4">
    <location>
        <begin position="51"/>
        <end position="75"/>
    </location>
</feature>
<evidence type="ECO:0000313" key="6">
    <source>
        <dbReference type="Proteomes" id="UP001347796"/>
    </source>
</evidence>
<evidence type="ECO:0000256" key="3">
    <source>
        <dbReference type="ARBA" id="ARBA00023136"/>
    </source>
</evidence>
<feature type="transmembrane region" description="Helical" evidence="4">
    <location>
        <begin position="194"/>
        <end position="213"/>
    </location>
</feature>
<evidence type="ECO:0000256" key="2">
    <source>
        <dbReference type="ARBA" id="ARBA00022989"/>
    </source>
</evidence>
<dbReference type="InterPro" id="IPR036259">
    <property type="entry name" value="MFS_trans_sf"/>
</dbReference>
<evidence type="ECO:0008006" key="7">
    <source>
        <dbReference type="Google" id="ProtNLM"/>
    </source>
</evidence>
<keyword evidence="2 4" id="KW-1133">Transmembrane helix</keyword>
<reference evidence="5 6" key="1">
    <citation type="submission" date="2024-01" db="EMBL/GenBank/DDBJ databases">
        <title>The genome of the rayed Mediterranean limpet Patella caerulea (Linnaeus, 1758).</title>
        <authorList>
            <person name="Anh-Thu Weber A."/>
            <person name="Halstead-Nussloch G."/>
        </authorList>
    </citation>
    <scope>NUCLEOTIDE SEQUENCE [LARGE SCALE GENOMIC DNA]</scope>
    <source>
        <strain evidence="5">AATW-2023a</strain>
        <tissue evidence="5">Whole specimen</tissue>
    </source>
</reference>
<evidence type="ECO:0000313" key="5">
    <source>
        <dbReference type="EMBL" id="KAK6174054.1"/>
    </source>
</evidence>
<dbReference type="InterPro" id="IPR011701">
    <property type="entry name" value="MFS"/>
</dbReference>
<feature type="transmembrane region" description="Helical" evidence="4">
    <location>
        <begin position="242"/>
        <end position="261"/>
    </location>
</feature>
<dbReference type="Proteomes" id="UP001347796">
    <property type="component" value="Unassembled WGS sequence"/>
</dbReference>
<feature type="transmembrane region" description="Helical" evidence="4">
    <location>
        <begin position="267"/>
        <end position="287"/>
    </location>
</feature>
<name>A0AAN8JDU0_PATCE</name>